<evidence type="ECO:0000313" key="4">
    <source>
        <dbReference type="EMBL" id="BBX16510.1"/>
    </source>
</evidence>
<evidence type="ECO:0000256" key="3">
    <source>
        <dbReference type="ARBA" id="ARBA00048267"/>
    </source>
</evidence>
<dbReference type="CDD" id="cd16433">
    <property type="entry name" value="CheB"/>
    <property type="match status" value="1"/>
</dbReference>
<dbReference type="PROSITE" id="PS50122">
    <property type="entry name" value="CHEB"/>
    <property type="match status" value="1"/>
</dbReference>
<dbReference type="GO" id="GO:0005737">
    <property type="term" value="C:cytoplasm"/>
    <property type="evidence" value="ECO:0007669"/>
    <property type="project" value="InterPro"/>
</dbReference>
<dbReference type="EMBL" id="AP022563">
    <property type="protein sequence ID" value="BBX16510.1"/>
    <property type="molecule type" value="Genomic_DNA"/>
</dbReference>
<reference evidence="4 5" key="1">
    <citation type="journal article" date="2019" name="Emerg. Microbes Infect.">
        <title>Comprehensive subspecies identification of 175 nontuberculous mycobacteria species based on 7547 genomic profiles.</title>
        <authorList>
            <person name="Matsumoto Y."/>
            <person name="Kinjo T."/>
            <person name="Motooka D."/>
            <person name="Nabeya D."/>
            <person name="Jung N."/>
            <person name="Uechi K."/>
            <person name="Horii T."/>
            <person name="Iida T."/>
            <person name="Fujita J."/>
            <person name="Nakamura S."/>
        </authorList>
    </citation>
    <scope>NUCLEOTIDE SEQUENCE [LARGE SCALE GENOMIC DNA]</scope>
    <source>
        <strain evidence="4 5">JCM 6396</strain>
    </source>
</reference>
<dbReference type="AlphaFoldDB" id="A0A7I7JXC2"/>
<dbReference type="Proteomes" id="UP000467006">
    <property type="component" value="Chromosome"/>
</dbReference>
<dbReference type="PANTHER" id="PTHR42872:SF6">
    <property type="entry name" value="PROTEIN-GLUTAMATE METHYLESTERASE_PROTEIN-GLUTAMINE GLUTAMINASE"/>
    <property type="match status" value="1"/>
</dbReference>
<evidence type="ECO:0000256" key="2">
    <source>
        <dbReference type="ARBA" id="ARBA00039140"/>
    </source>
</evidence>
<dbReference type="RefSeq" id="WP_098004961.1">
    <property type="nucleotide sequence ID" value="NZ_AP022563.1"/>
</dbReference>
<dbReference type="GO" id="GO:0000156">
    <property type="term" value="F:phosphorelay response regulator activity"/>
    <property type="evidence" value="ECO:0007669"/>
    <property type="project" value="InterPro"/>
</dbReference>
<dbReference type="KEGG" id="mdu:MDUV_13700"/>
<dbReference type="EC" id="3.1.1.61" evidence="2"/>
<organism evidence="4 5">
    <name type="scientific">Mycolicibacterium duvalii</name>
    <dbReference type="NCBI Taxonomy" id="39688"/>
    <lineage>
        <taxon>Bacteria</taxon>
        <taxon>Bacillati</taxon>
        <taxon>Actinomycetota</taxon>
        <taxon>Actinomycetes</taxon>
        <taxon>Mycobacteriales</taxon>
        <taxon>Mycobacteriaceae</taxon>
        <taxon>Mycolicibacterium</taxon>
    </lineage>
</organism>
<evidence type="ECO:0000313" key="5">
    <source>
        <dbReference type="Proteomes" id="UP000467006"/>
    </source>
</evidence>
<dbReference type="GO" id="GO:0008984">
    <property type="term" value="F:protein-glutamate methylesterase activity"/>
    <property type="evidence" value="ECO:0007669"/>
    <property type="project" value="UniProtKB-EC"/>
</dbReference>
<keyword evidence="5" id="KW-1185">Reference proteome</keyword>
<dbReference type="InterPro" id="IPR000673">
    <property type="entry name" value="Sig_transdc_resp-reg_Me-estase"/>
</dbReference>
<dbReference type="PANTHER" id="PTHR42872">
    <property type="entry name" value="PROTEIN-GLUTAMATE METHYLESTERASE/PROTEIN-GLUTAMINE GLUTAMINASE"/>
    <property type="match status" value="1"/>
</dbReference>
<comment type="catalytic activity">
    <reaction evidence="3">
        <text>[protein]-L-glutamate 5-O-methyl ester + H2O = L-glutamyl-[protein] + methanol + H(+)</text>
        <dbReference type="Rhea" id="RHEA:23236"/>
        <dbReference type="Rhea" id="RHEA-COMP:10208"/>
        <dbReference type="Rhea" id="RHEA-COMP:10311"/>
        <dbReference type="ChEBI" id="CHEBI:15377"/>
        <dbReference type="ChEBI" id="CHEBI:15378"/>
        <dbReference type="ChEBI" id="CHEBI:17790"/>
        <dbReference type="ChEBI" id="CHEBI:29973"/>
        <dbReference type="ChEBI" id="CHEBI:82795"/>
        <dbReference type="EC" id="3.1.1.61"/>
    </reaction>
</comment>
<dbReference type="SUPFAM" id="SSF52738">
    <property type="entry name" value="Methylesterase CheB, C-terminal domain"/>
    <property type="match status" value="1"/>
</dbReference>
<dbReference type="PIRSF" id="PIRSF036461">
    <property type="entry name" value="Chmtx_methlestr"/>
    <property type="match status" value="1"/>
</dbReference>
<dbReference type="Pfam" id="PF01339">
    <property type="entry name" value="CheB_methylest"/>
    <property type="match status" value="1"/>
</dbReference>
<sequence>MRAFVNSDSEQQAEGVVAIGGSAGGVEALSKIAAGLPADLPYAVLMALHLSAGGPSVLAQIIERRGPLRAVSAQQGAVMQAEHIYVAVPGRHLLSCDHRIVLSDGPSENGHRPALNAMFRSVALAFGPAAIGVLLSGVLDDGVLGLAAVRARGGVTLCQTPSDALFPDMPAHAIQAGVVDQTATAADLGPLIGKLCKRHRDCDVPRPPDGYMELENRIAMADRFSTGISGESLGPPSGFTCPDCNGSLHALGDGRFRCQVGHAWTADSLLSERDEEVQRALWIAVRILHEKSRLVHQLAVKATSAAVRDRYLALAEEADKAQSVLRERLAPSTPRPTPRDV</sequence>
<evidence type="ECO:0000256" key="1">
    <source>
        <dbReference type="ARBA" id="ARBA00022801"/>
    </source>
</evidence>
<accession>A0A7I7JXC2</accession>
<dbReference type="Gene3D" id="3.40.50.180">
    <property type="entry name" value="Methylesterase CheB, C-terminal domain"/>
    <property type="match status" value="1"/>
</dbReference>
<dbReference type="InterPro" id="IPR011247">
    <property type="entry name" value="Chemotax_prot-Glu_Me-esterase"/>
</dbReference>
<dbReference type="InterPro" id="IPR035909">
    <property type="entry name" value="CheB_C"/>
</dbReference>
<dbReference type="GO" id="GO:0006935">
    <property type="term" value="P:chemotaxis"/>
    <property type="evidence" value="ECO:0007669"/>
    <property type="project" value="UniProtKB-UniRule"/>
</dbReference>
<dbReference type="OrthoDB" id="9791760at2"/>
<keyword evidence="1" id="KW-0378">Hydrolase</keyword>
<gene>
    <name evidence="4" type="primary">cheB</name>
    <name evidence="4" type="ORF">MDUV_13700</name>
</gene>
<proteinExistence type="predicted"/>
<name>A0A7I7JXC2_9MYCO</name>
<protein>
    <recommendedName>
        <fullName evidence="2">protein-glutamate methylesterase</fullName>
        <ecNumber evidence="2">3.1.1.61</ecNumber>
    </recommendedName>
</protein>